<dbReference type="SUPFAM" id="SSF140566">
    <property type="entry name" value="FlgN-like"/>
    <property type="match status" value="1"/>
</dbReference>
<keyword evidence="5" id="KW-1185">Reference proteome</keyword>
<comment type="caution">
    <text evidence="4">The sequence shown here is derived from an EMBL/GenBank/DDBJ whole genome shotgun (WGS) entry which is preliminary data.</text>
</comment>
<evidence type="ECO:0000313" key="4">
    <source>
        <dbReference type="EMBL" id="CUU84275.1"/>
    </source>
</evidence>
<dbReference type="EMBL" id="FAVB01000003">
    <property type="protein sequence ID" value="CUU84275.1"/>
    <property type="molecule type" value="Genomic_DNA"/>
</dbReference>
<dbReference type="Proteomes" id="UP000052237">
    <property type="component" value="Unassembled WGS sequence"/>
</dbReference>
<sequence>MINKYLDESITLLNELIQITQKDIENIKNADHTQLDEHTKQKAIIIKKFENAKNLLDKELIKISSEHNGTDLASLLSNEIKDKLGVLRESLVLLQNKNKEYAKFVVVVKEFYDSLVKKMFGKESDSSYVDKNMSTEQLFKLRI</sequence>
<evidence type="ECO:0000256" key="1">
    <source>
        <dbReference type="ARBA" id="ARBA00002397"/>
    </source>
</evidence>
<organism evidence="4 5">
    <name type="scientific">Campylobacter hyointestinalis subsp. hyointestinalis</name>
    <dbReference type="NCBI Taxonomy" id="91352"/>
    <lineage>
        <taxon>Bacteria</taxon>
        <taxon>Pseudomonadati</taxon>
        <taxon>Campylobacterota</taxon>
        <taxon>Epsilonproteobacteria</taxon>
        <taxon>Campylobacterales</taxon>
        <taxon>Campylobacteraceae</taxon>
        <taxon>Campylobacter</taxon>
    </lineage>
</organism>
<gene>
    <name evidence="4" type="ORF">ERS686654_01514</name>
</gene>
<dbReference type="RefSeq" id="WP_059432002.1">
    <property type="nucleotide sequence ID" value="NZ_FAUU01000004.1"/>
</dbReference>
<dbReference type="InterPro" id="IPR036679">
    <property type="entry name" value="FlgN-like_sf"/>
</dbReference>
<dbReference type="AlphaFoldDB" id="A0A0S4SQM9"/>
<keyword evidence="3" id="KW-1005">Bacterial flagellum biogenesis</keyword>
<name>A0A0S4SQM9_CAMHY</name>
<dbReference type="InterPro" id="IPR007809">
    <property type="entry name" value="FlgN-like"/>
</dbReference>
<proteinExistence type="inferred from homology"/>
<reference evidence="4 5" key="1">
    <citation type="submission" date="2015-11" db="EMBL/GenBank/DDBJ databases">
        <authorList>
            <consortium name="Pathogen Informatics"/>
        </authorList>
    </citation>
    <scope>NUCLEOTIDE SEQUENCE [LARGE SCALE GENOMIC DNA]</scope>
    <source>
        <strain evidence="4 5">006A-0059</strain>
    </source>
</reference>
<dbReference type="Pfam" id="PF05130">
    <property type="entry name" value="FlgN"/>
    <property type="match status" value="1"/>
</dbReference>
<accession>A0A0S4SQM9</accession>
<evidence type="ECO:0000256" key="2">
    <source>
        <dbReference type="ARBA" id="ARBA00007703"/>
    </source>
</evidence>
<evidence type="ECO:0000256" key="3">
    <source>
        <dbReference type="ARBA" id="ARBA00022795"/>
    </source>
</evidence>
<comment type="function">
    <text evidence="1">Required for the efficient initiation of filament assembly.</text>
</comment>
<evidence type="ECO:0000313" key="5">
    <source>
        <dbReference type="Proteomes" id="UP000052237"/>
    </source>
</evidence>
<comment type="similarity">
    <text evidence="2">Belongs to the FlgN family.</text>
</comment>
<protein>
    <submittedName>
        <fullName evidence="4">FlgN protein</fullName>
    </submittedName>
</protein>
<dbReference type="GO" id="GO:0044780">
    <property type="term" value="P:bacterial-type flagellum assembly"/>
    <property type="evidence" value="ECO:0007669"/>
    <property type="project" value="InterPro"/>
</dbReference>